<comment type="similarity">
    <text evidence="6 7">Belongs to the polyphosphate kinase 1 (PPK1) family.</text>
</comment>
<dbReference type="STRING" id="1913578.LPB140_08640"/>
<evidence type="ECO:0000259" key="11">
    <source>
        <dbReference type="Pfam" id="PF17941"/>
    </source>
</evidence>
<evidence type="ECO:0000256" key="6">
    <source>
        <dbReference type="HAMAP-Rule" id="MF_00347"/>
    </source>
</evidence>
<dbReference type="InterPro" id="IPR036832">
    <property type="entry name" value="PPK_N_dom_sf"/>
</dbReference>
<dbReference type="Gene3D" id="1.20.58.310">
    <property type="entry name" value="Polyphosphate kinase N-terminal domain"/>
    <property type="match status" value="1"/>
</dbReference>
<dbReference type="SUPFAM" id="SSF143724">
    <property type="entry name" value="PHP14-like"/>
    <property type="match status" value="1"/>
</dbReference>
<evidence type="ECO:0000256" key="5">
    <source>
        <dbReference type="ARBA" id="ARBA00022840"/>
    </source>
</evidence>
<dbReference type="InterPro" id="IPR025198">
    <property type="entry name" value="PPK_N_dom"/>
</dbReference>
<dbReference type="GO" id="GO:0009358">
    <property type="term" value="C:polyphosphate kinase complex"/>
    <property type="evidence" value="ECO:0007669"/>
    <property type="project" value="InterPro"/>
</dbReference>
<dbReference type="HAMAP" id="MF_00347">
    <property type="entry name" value="Polyphosphate_kinase"/>
    <property type="match status" value="1"/>
</dbReference>
<dbReference type="SUPFAM" id="SSF140356">
    <property type="entry name" value="PPK N-terminal domain-like"/>
    <property type="match status" value="1"/>
</dbReference>
<evidence type="ECO:0000256" key="1">
    <source>
        <dbReference type="ARBA" id="ARBA00022553"/>
    </source>
</evidence>
<dbReference type="NCBIfam" id="NF003918">
    <property type="entry name" value="PRK05443.1-2"/>
    <property type="match status" value="1"/>
</dbReference>
<dbReference type="GO" id="GO:0046872">
    <property type="term" value="F:metal ion binding"/>
    <property type="evidence" value="ECO:0007669"/>
    <property type="project" value="UniProtKB-KW"/>
</dbReference>
<feature type="binding site" evidence="6">
    <location>
        <position position="418"/>
    </location>
    <ligand>
        <name>Mg(2+)</name>
        <dbReference type="ChEBI" id="CHEBI:18420"/>
    </ligand>
</feature>
<dbReference type="NCBIfam" id="NF003921">
    <property type="entry name" value="PRK05443.2-2"/>
    <property type="match status" value="1"/>
</dbReference>
<dbReference type="EC" id="2.7.4.1" evidence="6 7"/>
<feature type="domain" description="Polyphosphate kinase middle" evidence="8">
    <location>
        <begin position="144"/>
        <end position="303"/>
    </location>
</feature>
<feature type="binding site" evidence="6">
    <location>
        <position position="577"/>
    </location>
    <ligand>
        <name>ATP</name>
        <dbReference type="ChEBI" id="CHEBI:30616"/>
    </ligand>
</feature>
<evidence type="ECO:0000256" key="3">
    <source>
        <dbReference type="ARBA" id="ARBA00022741"/>
    </source>
</evidence>
<dbReference type="PANTHER" id="PTHR30218:SF0">
    <property type="entry name" value="POLYPHOSPHATE KINASE"/>
    <property type="match status" value="1"/>
</dbReference>
<dbReference type="Pfam" id="PF13089">
    <property type="entry name" value="PP_kinase_N"/>
    <property type="match status" value="1"/>
</dbReference>
<feature type="active site" description="Phosphohistidine intermediate" evidence="6">
    <location>
        <position position="448"/>
    </location>
</feature>
<dbReference type="GO" id="GO:0006799">
    <property type="term" value="P:polyphosphate biosynthetic process"/>
    <property type="evidence" value="ECO:0007669"/>
    <property type="project" value="UniProtKB-UniRule"/>
</dbReference>
<evidence type="ECO:0000259" key="8">
    <source>
        <dbReference type="Pfam" id="PF02503"/>
    </source>
</evidence>
<feature type="domain" description="Polyphosphate kinase C-terminal" evidence="11">
    <location>
        <begin position="344"/>
        <end position="509"/>
    </location>
</feature>
<keyword evidence="6" id="KW-0479">Metal-binding</keyword>
<keyword evidence="6" id="KW-0460">Magnesium</keyword>
<feature type="domain" description="Polyphosphate kinase N-terminal" evidence="9">
    <location>
        <begin position="29"/>
        <end position="133"/>
    </location>
</feature>
<dbReference type="InterPro" id="IPR024953">
    <property type="entry name" value="PP_kinase_middle"/>
</dbReference>
<feature type="binding site" evidence="6">
    <location>
        <position position="388"/>
    </location>
    <ligand>
        <name>Mg(2+)</name>
        <dbReference type="ChEBI" id="CHEBI:18420"/>
    </ligand>
</feature>
<comment type="function">
    <text evidence="6 7">Catalyzes the reversible transfer of the terminal phosphate of ATP to form a long-chain polyphosphate (polyP).</text>
</comment>
<comment type="PTM">
    <text evidence="6 7">An intermediate of this reaction is the autophosphorylated ppk in which a phosphate is covalently linked to a histidine residue through a N-P bond.</text>
</comment>
<dbReference type="EMBL" id="CP018154">
    <property type="protein sequence ID" value="APG62847.1"/>
    <property type="molecule type" value="Genomic_DNA"/>
</dbReference>
<dbReference type="SUPFAM" id="SSF56024">
    <property type="entry name" value="Phospholipase D/nuclease"/>
    <property type="match status" value="2"/>
</dbReference>
<evidence type="ECO:0000259" key="10">
    <source>
        <dbReference type="Pfam" id="PF13090"/>
    </source>
</evidence>
<evidence type="ECO:0000313" key="12">
    <source>
        <dbReference type="EMBL" id="APG62847.1"/>
    </source>
</evidence>
<feature type="binding site" evidence="6">
    <location>
        <position position="605"/>
    </location>
    <ligand>
        <name>ATP</name>
        <dbReference type="ChEBI" id="CHEBI:30616"/>
    </ligand>
</feature>
<proteinExistence type="inferred from homology"/>
<feature type="binding site" evidence="6">
    <location>
        <position position="481"/>
    </location>
    <ligand>
        <name>ATP</name>
        <dbReference type="ChEBI" id="CHEBI:30616"/>
    </ligand>
</feature>
<keyword evidence="4 6" id="KW-0418">Kinase</keyword>
<dbReference type="CDD" id="cd09168">
    <property type="entry name" value="PLDc_PaPPK1_C2_like"/>
    <property type="match status" value="1"/>
</dbReference>
<dbReference type="CDD" id="cd09165">
    <property type="entry name" value="PLDc_PaPPK1_C1_like"/>
    <property type="match status" value="1"/>
</dbReference>
<dbReference type="RefSeq" id="WP_072559496.1">
    <property type="nucleotide sequence ID" value="NZ_CP018154.1"/>
</dbReference>
<dbReference type="NCBIfam" id="NF003917">
    <property type="entry name" value="PRK05443.1-1"/>
    <property type="match status" value="1"/>
</dbReference>
<dbReference type="PIRSF" id="PIRSF015589">
    <property type="entry name" value="PP_kinase"/>
    <property type="match status" value="1"/>
</dbReference>
<evidence type="ECO:0000256" key="2">
    <source>
        <dbReference type="ARBA" id="ARBA00022679"/>
    </source>
</evidence>
<keyword evidence="13" id="KW-1185">Reference proteome</keyword>
<dbReference type="InterPro" id="IPR003414">
    <property type="entry name" value="PP_kinase"/>
</dbReference>
<comment type="cofactor">
    <cofactor evidence="6">
        <name>Mg(2+)</name>
        <dbReference type="ChEBI" id="CHEBI:18420"/>
    </cofactor>
</comment>
<gene>
    <name evidence="6" type="primary">ppk</name>
    <name evidence="12" type="ORF">LPB140_08640</name>
</gene>
<feature type="binding site" evidence="6">
    <location>
        <position position="67"/>
    </location>
    <ligand>
        <name>ATP</name>
        <dbReference type="ChEBI" id="CHEBI:30616"/>
    </ligand>
</feature>
<accession>A0A1L3JCG9</accession>
<protein>
    <recommendedName>
        <fullName evidence="6 7">Polyphosphate kinase</fullName>
        <ecNumber evidence="6 7">2.7.4.1</ecNumber>
    </recommendedName>
    <alternativeName>
        <fullName evidence="6">ATP-polyphosphate phosphotransferase</fullName>
    </alternativeName>
    <alternativeName>
        <fullName evidence="6">Polyphosphoric acid kinase</fullName>
    </alternativeName>
</protein>
<dbReference type="Proteomes" id="UP000242561">
    <property type="component" value="Chromosome"/>
</dbReference>
<evidence type="ECO:0000313" key="13">
    <source>
        <dbReference type="Proteomes" id="UP000242561"/>
    </source>
</evidence>
<keyword evidence="5 6" id="KW-0067">ATP-binding</keyword>
<name>A0A1L3JCG9_9SPHN</name>
<dbReference type="AlphaFoldDB" id="A0A1L3JCG9"/>
<dbReference type="OrthoDB" id="9761456at2"/>
<evidence type="ECO:0000256" key="4">
    <source>
        <dbReference type="ARBA" id="ARBA00022777"/>
    </source>
</evidence>
<dbReference type="KEGG" id="sphl:LPB140_08640"/>
<dbReference type="Gene3D" id="3.30.1840.10">
    <property type="entry name" value="Polyphosphate kinase middle domain"/>
    <property type="match status" value="1"/>
</dbReference>
<organism evidence="12 13">
    <name type="scientific">Sphingorhabdus lutea</name>
    <dbReference type="NCBI Taxonomy" id="1913578"/>
    <lineage>
        <taxon>Bacteria</taxon>
        <taxon>Pseudomonadati</taxon>
        <taxon>Pseudomonadota</taxon>
        <taxon>Alphaproteobacteria</taxon>
        <taxon>Sphingomonadales</taxon>
        <taxon>Sphingomonadaceae</taxon>
        <taxon>Sphingorhabdus</taxon>
    </lineage>
</organism>
<keyword evidence="1 6" id="KW-0597">Phosphoprotein</keyword>
<dbReference type="NCBIfam" id="NF003919">
    <property type="entry name" value="PRK05443.1-4"/>
    <property type="match status" value="1"/>
</dbReference>
<dbReference type="InterPro" id="IPR025200">
    <property type="entry name" value="PPK_C_dom2"/>
</dbReference>
<comment type="catalytic activity">
    <reaction evidence="6 7">
        <text>[phosphate](n) + ATP = [phosphate](n+1) + ADP</text>
        <dbReference type="Rhea" id="RHEA:19573"/>
        <dbReference type="Rhea" id="RHEA-COMP:9859"/>
        <dbReference type="Rhea" id="RHEA-COMP:14280"/>
        <dbReference type="ChEBI" id="CHEBI:16838"/>
        <dbReference type="ChEBI" id="CHEBI:30616"/>
        <dbReference type="ChEBI" id="CHEBI:456216"/>
        <dbReference type="EC" id="2.7.4.1"/>
    </reaction>
</comment>
<dbReference type="NCBIfam" id="TIGR03705">
    <property type="entry name" value="poly_P_kin"/>
    <property type="match status" value="1"/>
</dbReference>
<dbReference type="Pfam" id="PF17941">
    <property type="entry name" value="PP_kinase_C_1"/>
    <property type="match status" value="1"/>
</dbReference>
<dbReference type="Gene3D" id="3.30.870.10">
    <property type="entry name" value="Endonuclease Chain A"/>
    <property type="match status" value="2"/>
</dbReference>
<evidence type="ECO:0000259" key="9">
    <source>
        <dbReference type="Pfam" id="PF13089"/>
    </source>
</evidence>
<keyword evidence="2 6" id="KW-0808">Transferase</keyword>
<reference evidence="12 13" key="1">
    <citation type="submission" date="2016-11" db="EMBL/GenBank/DDBJ databases">
        <title>Sphingorhabdus sp. LPB0140, isolated from marine environment.</title>
        <authorList>
            <person name="Kim E."/>
            <person name="Yi H."/>
        </authorList>
    </citation>
    <scope>NUCLEOTIDE SEQUENCE [LARGE SCALE GENOMIC DNA]</scope>
    <source>
        <strain evidence="12 13">LPB0140</strain>
    </source>
</reference>
<dbReference type="InterPro" id="IPR036830">
    <property type="entry name" value="PP_kinase_middle_dom_sf"/>
</dbReference>
<dbReference type="GO" id="GO:0005524">
    <property type="term" value="F:ATP binding"/>
    <property type="evidence" value="ECO:0007669"/>
    <property type="project" value="UniProtKB-KW"/>
</dbReference>
<dbReference type="Pfam" id="PF13090">
    <property type="entry name" value="PP_kinase_C"/>
    <property type="match status" value="1"/>
</dbReference>
<dbReference type="InterPro" id="IPR041108">
    <property type="entry name" value="PP_kinase_C_1"/>
</dbReference>
<feature type="domain" description="Polyphosphate kinase C-terminal" evidence="10">
    <location>
        <begin position="519"/>
        <end position="686"/>
    </location>
</feature>
<dbReference type="GO" id="GO:0008976">
    <property type="term" value="F:polyphosphate kinase activity"/>
    <property type="evidence" value="ECO:0007669"/>
    <property type="project" value="UniProtKB-UniRule"/>
</dbReference>
<dbReference type="Pfam" id="PF02503">
    <property type="entry name" value="PP_kinase"/>
    <property type="match status" value="1"/>
</dbReference>
<keyword evidence="3 6" id="KW-0547">Nucleotide-binding</keyword>
<sequence length="730" mass="83072">MNNKSPATGNLNQFDAEKGFVIPVGGARYSNRELSWLKFNERVLSEAENMNHPILERLRFLSISATNLDEFFMVRVAGLAVQLMQNVDVVSFDGRTPRQQLSEIEMASDALVVRQSNIWKSMREELANMNITVTSCKNLSKAHVEWLHGYFYGQIYPLLTPQALDPSHPFPFIANLGRCLLLDIEDDKARQIWQLILLPDSLARFVKLPGEEPIFVAVEHVIAHFAETIFPQYKVKDWGMFRLIRNSDIEFEEEAEDLVQYFKGAIKRRRRGDGIRLELTEQMGDKLRNFLIENVSMMPNASIDDLPFVGVCDLSEIVDLDLPIHKFSPFSPRFPERVREYDGDIFAAVKAKDILVHHPYESFDVVISFLEQAAADPKVVAIKQTLYRAGSQSRIIRALINAAEQGKSVTVVVEIKARFDEEQNLYWADALEKAGVQVVYGFVNMKTHAKISMVIRKEDEGIVTYCHFGTGNYHPITSKIYTDLSYFTANKDAASDAVQLFNYVTGYIKPHDLKLATFSPHNMREKLNSLIEREIANVEKGLPGEIWAKMNSLVDVGMIEKLYEASQKGVNISLVVRGICCLRPGVLGLSENIRVKSIVGRFLEHSRIWAFGNGAKLPHDKADVYISSADWMTRNLDRRVEYMLPMINPTVHMQILFQVLLANLLDNQQSWTLNNEGEYVRVQAVKKPFNLHQYFMDNPSLSGRGKALKKKSVPKLRQLSHDEGQDGWGI</sequence>
<dbReference type="PANTHER" id="PTHR30218">
    <property type="entry name" value="POLYPHOSPHATE KINASE"/>
    <property type="match status" value="1"/>
</dbReference>
<evidence type="ECO:0000256" key="7">
    <source>
        <dbReference type="RuleBase" id="RU003800"/>
    </source>
</evidence>